<feature type="chain" id="PRO_5041448880" evidence="1">
    <location>
        <begin position="20"/>
        <end position="60"/>
    </location>
</feature>
<dbReference type="Proteomes" id="UP001176961">
    <property type="component" value="Unassembled WGS sequence"/>
</dbReference>
<name>A0AA36DMR0_CYLNA</name>
<dbReference type="AlphaFoldDB" id="A0AA36DMR0"/>
<accession>A0AA36DMR0</accession>
<evidence type="ECO:0000256" key="1">
    <source>
        <dbReference type="SAM" id="SignalP"/>
    </source>
</evidence>
<gene>
    <name evidence="2" type="ORF">CYNAS_LOCUS1618</name>
</gene>
<organism evidence="2 3">
    <name type="scientific">Cylicocyclus nassatus</name>
    <name type="common">Nematode worm</name>
    <dbReference type="NCBI Taxonomy" id="53992"/>
    <lineage>
        <taxon>Eukaryota</taxon>
        <taxon>Metazoa</taxon>
        <taxon>Ecdysozoa</taxon>
        <taxon>Nematoda</taxon>
        <taxon>Chromadorea</taxon>
        <taxon>Rhabditida</taxon>
        <taxon>Rhabditina</taxon>
        <taxon>Rhabditomorpha</taxon>
        <taxon>Strongyloidea</taxon>
        <taxon>Strongylidae</taxon>
        <taxon>Cylicocyclus</taxon>
    </lineage>
</organism>
<proteinExistence type="predicted"/>
<dbReference type="EMBL" id="CATQJL010000001">
    <property type="protein sequence ID" value="CAJ0589635.1"/>
    <property type="molecule type" value="Genomic_DNA"/>
</dbReference>
<sequence>MQRAVFLLLLVALIMCVAGGEIGWGFVRPRWYYGGRRLNGWMRSFGNEGNGAGDMYNEGQ</sequence>
<protein>
    <submittedName>
        <fullName evidence="2">Uncharacterized protein</fullName>
    </submittedName>
</protein>
<reference evidence="2" key="1">
    <citation type="submission" date="2023-07" db="EMBL/GenBank/DDBJ databases">
        <authorList>
            <consortium name="CYATHOMIX"/>
        </authorList>
    </citation>
    <scope>NUCLEOTIDE SEQUENCE</scope>
    <source>
        <strain evidence="2">N/A</strain>
    </source>
</reference>
<keyword evidence="1" id="KW-0732">Signal</keyword>
<comment type="caution">
    <text evidence="2">The sequence shown here is derived from an EMBL/GenBank/DDBJ whole genome shotgun (WGS) entry which is preliminary data.</text>
</comment>
<evidence type="ECO:0000313" key="3">
    <source>
        <dbReference type="Proteomes" id="UP001176961"/>
    </source>
</evidence>
<keyword evidence="3" id="KW-1185">Reference proteome</keyword>
<feature type="signal peptide" evidence="1">
    <location>
        <begin position="1"/>
        <end position="19"/>
    </location>
</feature>
<evidence type="ECO:0000313" key="2">
    <source>
        <dbReference type="EMBL" id="CAJ0589635.1"/>
    </source>
</evidence>